<protein>
    <submittedName>
        <fullName evidence="7">Polyketide synthase</fullName>
    </submittedName>
</protein>
<dbReference type="InterPro" id="IPR014030">
    <property type="entry name" value="Ketoacyl_synth_N"/>
</dbReference>
<comment type="similarity">
    <text evidence="4">Belongs to the thiolase-like superfamily. Beta-ketoacyl-ACP synthases family.</text>
</comment>
<feature type="compositionally biased region" description="Polar residues" evidence="5">
    <location>
        <begin position="28"/>
        <end position="46"/>
    </location>
</feature>
<dbReference type="Proteomes" id="UP001079430">
    <property type="component" value="Unassembled WGS sequence"/>
</dbReference>
<evidence type="ECO:0000256" key="2">
    <source>
        <dbReference type="ARBA" id="ARBA00022553"/>
    </source>
</evidence>
<keyword evidence="3 4" id="KW-0808">Transferase</keyword>
<sequence length="399" mass="42482">MNYQILDLFQHPTIRTLARHLATFSAASQTAQDSKNPIGSAANTNQPDHDRNAIAIIGMAGRFPGAEDVDQFWNNLVKGTESIKDLDEQTLRNAGVDPDTFNKENYVRREGVISGVDLFDAAFFGISPKEATWMDPQQRILLETAYQALDHAGYGSRDGDCRVGVFAGVGANHYLAGSEGDHNLLDSEKLQVHILNGRDFTATRIAYKLNLTGPCLSVQTACSTSLVAVHLACQSLRSNDCDMALAGGASISVPHGKGYLYQQGHILSPDGHCRAFDAKAQGTVRGSGAAVVVLKRLSDACRDGDYIWAVIKGTAVNNDGAAKVGFTAPSADGQAAAILAALTDADVSADTISYVEAHGTGTYLGDPIEVSGLTKAFRSHTGRKQFCGIGSVKDKYRSS</sequence>
<dbReference type="InterPro" id="IPR020841">
    <property type="entry name" value="PKS_Beta-ketoAc_synthase_dom"/>
</dbReference>
<dbReference type="Pfam" id="PF02801">
    <property type="entry name" value="Ketoacyl-synt_C"/>
    <property type="match status" value="1"/>
</dbReference>
<keyword evidence="8" id="KW-1185">Reference proteome</keyword>
<comment type="caution">
    <text evidence="7">The sequence shown here is derived from an EMBL/GenBank/DDBJ whole genome shotgun (WGS) entry which is preliminary data.</text>
</comment>
<dbReference type="SUPFAM" id="SSF53901">
    <property type="entry name" value="Thiolase-like"/>
    <property type="match status" value="1"/>
</dbReference>
<dbReference type="PROSITE" id="PS52004">
    <property type="entry name" value="KS3_2"/>
    <property type="match status" value="1"/>
</dbReference>
<dbReference type="InterPro" id="IPR014031">
    <property type="entry name" value="Ketoacyl_synth_C"/>
</dbReference>
<accession>A0ABT4KM87</accession>
<evidence type="ECO:0000256" key="4">
    <source>
        <dbReference type="RuleBase" id="RU003694"/>
    </source>
</evidence>
<dbReference type="InterPro" id="IPR016039">
    <property type="entry name" value="Thiolase-like"/>
</dbReference>
<gene>
    <name evidence="7" type="ORF">O3W52_24315</name>
</gene>
<dbReference type="SMART" id="SM00825">
    <property type="entry name" value="PKS_KS"/>
    <property type="match status" value="1"/>
</dbReference>
<dbReference type="Gene3D" id="3.40.47.10">
    <property type="match status" value="1"/>
</dbReference>
<feature type="domain" description="Ketosynthase family 3 (KS3)" evidence="6">
    <location>
        <begin position="51"/>
        <end position="399"/>
    </location>
</feature>
<reference evidence="7" key="1">
    <citation type="submission" date="2022-10" db="EMBL/GenBank/DDBJ databases">
        <title>Whole genome sequencing of three plant growth promoting bacteria isolated from Vachellia tortilis subsp. raddiana in Morocco.</title>
        <authorList>
            <person name="Hnini M."/>
            <person name="Zouagui R."/>
            <person name="Zouagui H."/>
            <person name="Chemao Elfihri M.-W."/>
            <person name="Ibrahimi A."/>
            <person name="Sbabou L."/>
            <person name="Aurag J."/>
        </authorList>
    </citation>
    <scope>NUCLEOTIDE SEQUENCE</scope>
    <source>
        <strain evidence="7">LMR678</strain>
    </source>
</reference>
<dbReference type="PROSITE" id="PS00606">
    <property type="entry name" value="KS3_1"/>
    <property type="match status" value="1"/>
</dbReference>
<organism evidence="7 8">
    <name type="scientific">Sinorhizobium psoraleae</name>
    <dbReference type="NCBI Taxonomy" id="520838"/>
    <lineage>
        <taxon>Bacteria</taxon>
        <taxon>Pseudomonadati</taxon>
        <taxon>Pseudomonadota</taxon>
        <taxon>Alphaproteobacteria</taxon>
        <taxon>Hyphomicrobiales</taxon>
        <taxon>Rhizobiaceae</taxon>
        <taxon>Sinorhizobium/Ensifer group</taxon>
        <taxon>Sinorhizobium</taxon>
    </lineage>
</organism>
<dbReference type="RefSeq" id="WP_269284787.1">
    <property type="nucleotide sequence ID" value="NZ_JAPVOI010000005.1"/>
</dbReference>
<dbReference type="EMBL" id="JAPVOI010000005">
    <property type="protein sequence ID" value="MCZ4093070.1"/>
    <property type="molecule type" value="Genomic_DNA"/>
</dbReference>
<evidence type="ECO:0000256" key="5">
    <source>
        <dbReference type="SAM" id="MobiDB-lite"/>
    </source>
</evidence>
<dbReference type="InterPro" id="IPR050091">
    <property type="entry name" value="PKS_NRPS_Biosynth_Enz"/>
</dbReference>
<evidence type="ECO:0000256" key="1">
    <source>
        <dbReference type="ARBA" id="ARBA00022450"/>
    </source>
</evidence>
<keyword evidence="1" id="KW-0596">Phosphopantetheine</keyword>
<keyword evidence="2" id="KW-0597">Phosphoprotein</keyword>
<dbReference type="Pfam" id="PF00109">
    <property type="entry name" value="ketoacyl-synt"/>
    <property type="match status" value="1"/>
</dbReference>
<name>A0ABT4KM87_9HYPH</name>
<feature type="region of interest" description="Disordered" evidence="5">
    <location>
        <begin position="28"/>
        <end position="47"/>
    </location>
</feature>
<proteinExistence type="inferred from homology"/>
<dbReference type="PANTHER" id="PTHR43775:SF37">
    <property type="entry name" value="SI:DKEY-61P9.11"/>
    <property type="match status" value="1"/>
</dbReference>
<dbReference type="PANTHER" id="PTHR43775">
    <property type="entry name" value="FATTY ACID SYNTHASE"/>
    <property type="match status" value="1"/>
</dbReference>
<evidence type="ECO:0000256" key="3">
    <source>
        <dbReference type="ARBA" id="ARBA00022679"/>
    </source>
</evidence>
<evidence type="ECO:0000259" key="6">
    <source>
        <dbReference type="PROSITE" id="PS52004"/>
    </source>
</evidence>
<dbReference type="CDD" id="cd00833">
    <property type="entry name" value="PKS"/>
    <property type="match status" value="1"/>
</dbReference>
<dbReference type="InterPro" id="IPR018201">
    <property type="entry name" value="Ketoacyl_synth_AS"/>
</dbReference>
<evidence type="ECO:0000313" key="7">
    <source>
        <dbReference type="EMBL" id="MCZ4093070.1"/>
    </source>
</evidence>
<evidence type="ECO:0000313" key="8">
    <source>
        <dbReference type="Proteomes" id="UP001079430"/>
    </source>
</evidence>